<dbReference type="Proteomes" id="UP000477750">
    <property type="component" value="Unassembled WGS sequence"/>
</dbReference>
<feature type="transmembrane region" description="Helical" evidence="1">
    <location>
        <begin position="173"/>
        <end position="199"/>
    </location>
</feature>
<dbReference type="AlphaFoldDB" id="A0A6L5G515"/>
<feature type="transmembrane region" description="Helical" evidence="1">
    <location>
        <begin position="15"/>
        <end position="34"/>
    </location>
</feature>
<feature type="transmembrane region" description="Helical" evidence="1">
    <location>
        <begin position="86"/>
        <end position="110"/>
    </location>
</feature>
<feature type="transmembrane region" description="Helical" evidence="1">
    <location>
        <begin position="287"/>
        <end position="308"/>
    </location>
</feature>
<keyword evidence="3" id="KW-1185">Reference proteome</keyword>
<dbReference type="EMBL" id="WIAO01000003">
    <property type="protein sequence ID" value="MQM24715.1"/>
    <property type="molecule type" value="Genomic_DNA"/>
</dbReference>
<keyword evidence="1" id="KW-0812">Transmembrane</keyword>
<keyword evidence="1" id="KW-0472">Membrane</keyword>
<dbReference type="RefSeq" id="WP_153023905.1">
    <property type="nucleotide sequence ID" value="NZ_WIAO01000003.1"/>
</dbReference>
<sequence>MMLDSPDPQPTRRSVAGVGAIAATVPYVVLKVLWLSGNLVGVPADSPAAGREFVYANAITLGMDAFVVVLALALTQRWGMRVPAWLLLAPLWIGTGLLVPAALQALAGGLAWTVTGGRAMRLEGGLVEPWVYAVVGASFALQGVFLAAAFRWYAKARWSDVFQPAGPAQGATYAVQAVLVRGGAGAAVVIAIGYALWVFGNAGPFGEYEPGWEVSQRMHSVIAAATALLAAIGAVRMLRPTARVPFGRAAVFAWVGSGSLCGWGLYEVVVVLSGASLAQDVSPAANLMQLASVLTGFALALAGVLRIVERRALAGADPAPI</sequence>
<proteinExistence type="predicted"/>
<feature type="transmembrane region" description="Helical" evidence="1">
    <location>
        <begin position="219"/>
        <end position="238"/>
    </location>
</feature>
<evidence type="ECO:0000313" key="3">
    <source>
        <dbReference type="Proteomes" id="UP000477750"/>
    </source>
</evidence>
<feature type="transmembrane region" description="Helical" evidence="1">
    <location>
        <begin position="250"/>
        <end position="275"/>
    </location>
</feature>
<name>A0A6L5G515_9ACTN</name>
<feature type="transmembrane region" description="Helical" evidence="1">
    <location>
        <begin position="54"/>
        <end position="74"/>
    </location>
</feature>
<protein>
    <submittedName>
        <fullName evidence="2">Uncharacterized protein</fullName>
    </submittedName>
</protein>
<keyword evidence="1" id="KW-1133">Transmembrane helix</keyword>
<evidence type="ECO:0000256" key="1">
    <source>
        <dbReference type="SAM" id="Phobius"/>
    </source>
</evidence>
<reference evidence="2 3" key="1">
    <citation type="submission" date="2019-10" db="EMBL/GenBank/DDBJ databases">
        <title>Glycomyces albidus sp. nov., a novel actinomycete isolated from rhizosphere soil of wheat (Triticum aestivum L.).</title>
        <authorList>
            <person name="Qian L."/>
        </authorList>
    </citation>
    <scope>NUCLEOTIDE SEQUENCE [LARGE SCALE GENOMIC DNA]</scope>
    <source>
        <strain evidence="2 3">NEAU-7082</strain>
    </source>
</reference>
<feature type="transmembrane region" description="Helical" evidence="1">
    <location>
        <begin position="130"/>
        <end position="153"/>
    </location>
</feature>
<accession>A0A6L5G515</accession>
<gene>
    <name evidence="2" type="ORF">GFD30_03835</name>
</gene>
<organism evidence="2 3">
    <name type="scientific">Glycomyces albidus</name>
    <dbReference type="NCBI Taxonomy" id="2656774"/>
    <lineage>
        <taxon>Bacteria</taxon>
        <taxon>Bacillati</taxon>
        <taxon>Actinomycetota</taxon>
        <taxon>Actinomycetes</taxon>
        <taxon>Glycomycetales</taxon>
        <taxon>Glycomycetaceae</taxon>
        <taxon>Glycomyces</taxon>
    </lineage>
</organism>
<evidence type="ECO:0000313" key="2">
    <source>
        <dbReference type="EMBL" id="MQM24715.1"/>
    </source>
</evidence>
<comment type="caution">
    <text evidence="2">The sequence shown here is derived from an EMBL/GenBank/DDBJ whole genome shotgun (WGS) entry which is preliminary data.</text>
</comment>